<dbReference type="Gene3D" id="3.30.70.80">
    <property type="entry name" value="Peptidase S8 propeptide/proteinase inhibitor I9"/>
    <property type="match status" value="1"/>
</dbReference>
<reference evidence="7 8" key="1">
    <citation type="submission" date="2016-04" db="EMBL/GenBank/DDBJ databases">
        <title>Genome sequence of Clostridium magnum DSM 2767.</title>
        <authorList>
            <person name="Poehlein A."/>
            <person name="Uhlig R."/>
            <person name="Fischer R."/>
            <person name="Bahl H."/>
            <person name="Daniel R."/>
        </authorList>
    </citation>
    <scope>NUCLEOTIDE SEQUENCE [LARGE SCALE GENOMIC DNA]</scope>
    <source>
        <strain evidence="7 8">DSM 2767</strain>
    </source>
</reference>
<dbReference type="PANTHER" id="PTHR43806">
    <property type="entry name" value="PEPTIDASE S8"/>
    <property type="match status" value="1"/>
</dbReference>
<keyword evidence="2 5" id="KW-0645">Protease</keyword>
<evidence type="ECO:0000256" key="2">
    <source>
        <dbReference type="ARBA" id="ARBA00022670"/>
    </source>
</evidence>
<evidence type="ECO:0000313" key="7">
    <source>
        <dbReference type="EMBL" id="KZL93069.1"/>
    </source>
</evidence>
<keyword evidence="8" id="KW-1185">Reference proteome</keyword>
<dbReference type="Gene3D" id="3.40.50.200">
    <property type="entry name" value="Peptidase S8/S53 domain"/>
    <property type="match status" value="1"/>
</dbReference>
<comment type="caution">
    <text evidence="7">The sequence shown here is derived from an EMBL/GenBank/DDBJ whole genome shotgun (WGS) entry which is preliminary data.</text>
</comment>
<protein>
    <submittedName>
        <fullName evidence="7">Serine protease AprX</fullName>
        <ecNumber evidence="7">3.4.21.-</ecNumber>
    </submittedName>
</protein>
<dbReference type="InterPro" id="IPR036852">
    <property type="entry name" value="Peptidase_S8/S53_dom_sf"/>
</dbReference>
<evidence type="ECO:0000259" key="6">
    <source>
        <dbReference type="Pfam" id="PF00082"/>
    </source>
</evidence>
<dbReference type="RefSeq" id="WP_066616362.1">
    <property type="nucleotide sequence ID" value="NZ_FQXL01000034.1"/>
</dbReference>
<organism evidence="7 8">
    <name type="scientific">Clostridium magnum DSM 2767</name>
    <dbReference type="NCBI Taxonomy" id="1121326"/>
    <lineage>
        <taxon>Bacteria</taxon>
        <taxon>Bacillati</taxon>
        <taxon>Bacillota</taxon>
        <taxon>Clostridia</taxon>
        <taxon>Eubacteriales</taxon>
        <taxon>Clostridiaceae</taxon>
        <taxon>Clostridium</taxon>
    </lineage>
</organism>
<dbReference type="PROSITE" id="PS51892">
    <property type="entry name" value="SUBTILASE"/>
    <property type="match status" value="1"/>
</dbReference>
<feature type="domain" description="Peptidase S8/S53" evidence="6">
    <location>
        <begin position="108"/>
        <end position="389"/>
    </location>
</feature>
<evidence type="ECO:0000256" key="3">
    <source>
        <dbReference type="ARBA" id="ARBA00022801"/>
    </source>
</evidence>
<dbReference type="GO" id="GO:0004252">
    <property type="term" value="F:serine-type endopeptidase activity"/>
    <property type="evidence" value="ECO:0007669"/>
    <property type="project" value="UniProtKB-UniRule"/>
</dbReference>
<keyword evidence="3 5" id="KW-0378">Hydrolase</keyword>
<feature type="active site" description="Charge relay system" evidence="5">
    <location>
        <position position="117"/>
    </location>
</feature>
<dbReference type="PRINTS" id="PR00723">
    <property type="entry name" value="SUBTILISIN"/>
</dbReference>
<gene>
    <name evidence="7" type="primary">aprX</name>
    <name evidence="7" type="ORF">CLMAG_00730</name>
</gene>
<dbReference type="InterPro" id="IPR000209">
    <property type="entry name" value="Peptidase_S8/S53_dom"/>
</dbReference>
<dbReference type="PANTHER" id="PTHR43806:SF65">
    <property type="entry name" value="SERINE PROTEASE APRX"/>
    <property type="match status" value="1"/>
</dbReference>
<dbReference type="OrthoDB" id="9798386at2"/>
<evidence type="ECO:0000256" key="4">
    <source>
        <dbReference type="ARBA" id="ARBA00022825"/>
    </source>
</evidence>
<dbReference type="STRING" id="1121326.CLMAG_00730"/>
<dbReference type="AlphaFoldDB" id="A0A161Y4K5"/>
<name>A0A161Y4K5_9CLOT</name>
<proteinExistence type="inferred from homology"/>
<dbReference type="SUPFAM" id="SSF52743">
    <property type="entry name" value="Subtilisin-like"/>
    <property type="match status" value="1"/>
</dbReference>
<dbReference type="InterPro" id="IPR015500">
    <property type="entry name" value="Peptidase_S8_subtilisin-rel"/>
</dbReference>
<dbReference type="GO" id="GO:0006508">
    <property type="term" value="P:proteolysis"/>
    <property type="evidence" value="ECO:0007669"/>
    <property type="project" value="UniProtKB-KW"/>
</dbReference>
<dbReference type="PROSITE" id="PS00136">
    <property type="entry name" value="SUBTILASE_ASP"/>
    <property type="match status" value="1"/>
</dbReference>
<feature type="active site" description="Charge relay system" evidence="5">
    <location>
        <position position="343"/>
    </location>
</feature>
<evidence type="ECO:0000313" key="8">
    <source>
        <dbReference type="Proteomes" id="UP000076603"/>
    </source>
</evidence>
<dbReference type="Pfam" id="PF00082">
    <property type="entry name" value="Peptidase_S8"/>
    <property type="match status" value="1"/>
</dbReference>
<dbReference type="EMBL" id="LWAE01000001">
    <property type="protein sequence ID" value="KZL93069.1"/>
    <property type="molecule type" value="Genomic_DNA"/>
</dbReference>
<dbReference type="InterPro" id="IPR037045">
    <property type="entry name" value="S8pro/Inhibitor_I9_sf"/>
</dbReference>
<evidence type="ECO:0000256" key="1">
    <source>
        <dbReference type="ARBA" id="ARBA00011073"/>
    </source>
</evidence>
<sequence>MFSFKQKLDPNLKLAINRKYHKNHRVIIHCKTLSESIEKKVTTYKGSILQFIPLINCICAILSSSAIERIAEFPQVDYITLDTNALLCGRNVLSSNGITFQSKYKLTGKGICIGLVDSGVYPHVDLLSPRNKIKGFLDIINGYKYPYDDNGHGTFLSGIVCGSGYQSKGSNKGIAENSYIYSIKAFNSLGKGYVSDILYSIQFLINESDNHDIKVICLPFELISDDYFIISLFSNLFDIAVKHNIAIIVPAGHNGNTEGSIKGIATLDNCIVVGGADTNNGKLKPYQYSSAGPFGKLEKPDLLAAAVNILSLSSDRSYVSERNGIKLYPRSLDTPYTTYSGTSCAAAYISGVCAILYENNPDLTFKDLVSLLKVSCNLMNIPKYIQGSGILDLNKLLP</sequence>
<dbReference type="InterPro" id="IPR023827">
    <property type="entry name" value="Peptidase_S8_Asp-AS"/>
</dbReference>
<dbReference type="InterPro" id="IPR050131">
    <property type="entry name" value="Peptidase_S8_subtilisin-like"/>
</dbReference>
<feature type="active site" description="Charge relay system" evidence="5">
    <location>
        <position position="152"/>
    </location>
</feature>
<dbReference type="Proteomes" id="UP000076603">
    <property type="component" value="Unassembled WGS sequence"/>
</dbReference>
<evidence type="ECO:0000256" key="5">
    <source>
        <dbReference type="PROSITE-ProRule" id="PRU01240"/>
    </source>
</evidence>
<dbReference type="EC" id="3.4.21.-" evidence="7"/>
<comment type="similarity">
    <text evidence="1 5">Belongs to the peptidase S8 family.</text>
</comment>
<keyword evidence="4 5" id="KW-0720">Serine protease</keyword>
<dbReference type="PATRIC" id="fig|1121326.3.peg.60"/>
<accession>A0A161Y4K5</accession>